<accession>A0ABQ3HXP7</accession>
<dbReference type="PANTHER" id="PTHR43673">
    <property type="entry name" value="NAD(P)H NITROREDUCTASE YDGI-RELATED"/>
    <property type="match status" value="1"/>
</dbReference>
<evidence type="ECO:0000256" key="5">
    <source>
        <dbReference type="ARBA" id="ARBA00023002"/>
    </source>
</evidence>
<evidence type="ECO:0000313" key="8">
    <source>
        <dbReference type="Proteomes" id="UP000620550"/>
    </source>
</evidence>
<evidence type="ECO:0000259" key="6">
    <source>
        <dbReference type="Pfam" id="PF00881"/>
    </source>
</evidence>
<dbReference type="PANTHER" id="PTHR43673:SF2">
    <property type="entry name" value="NITROREDUCTASE"/>
    <property type="match status" value="1"/>
</dbReference>
<name>A0ABQ3HXP7_9SPHI</name>
<comment type="similarity">
    <text evidence="2">Belongs to the nitroreductase family.</text>
</comment>
<evidence type="ECO:0000256" key="1">
    <source>
        <dbReference type="ARBA" id="ARBA00001917"/>
    </source>
</evidence>
<evidence type="ECO:0000313" key="7">
    <source>
        <dbReference type="EMBL" id="GHE45062.1"/>
    </source>
</evidence>
<dbReference type="EMBL" id="BNAF01000012">
    <property type="protein sequence ID" value="GHE45062.1"/>
    <property type="molecule type" value="Genomic_DNA"/>
</dbReference>
<evidence type="ECO:0000256" key="3">
    <source>
        <dbReference type="ARBA" id="ARBA00022630"/>
    </source>
</evidence>
<dbReference type="RefSeq" id="WP_189627557.1">
    <property type="nucleotide sequence ID" value="NZ_BNAF01000012.1"/>
</dbReference>
<evidence type="ECO:0000256" key="4">
    <source>
        <dbReference type="ARBA" id="ARBA00022643"/>
    </source>
</evidence>
<dbReference type="InterPro" id="IPR000415">
    <property type="entry name" value="Nitroreductase-like"/>
</dbReference>
<proteinExistence type="inferred from homology"/>
<sequence length="212" mass="23900">MSLLQDLQWRYATKKMNGQAVAQEKVDYIVEAARLAPTSSGLHPFKVVEISDPELKAKIQPIAYGQSQIVDASHVLVFAAYDEYTKERVDSVFAQQEKERNLPQGFADDYKNQLFSNFQQQSKEQHFQHAARQAYIGFGLAIAAAAEQKVDATPMEGFNNVALDELLELDKWGLKSVTILALGYRDSENDWLANLKKVRLAKEDFVLDLSSN</sequence>
<keyword evidence="8" id="KW-1185">Reference proteome</keyword>
<gene>
    <name evidence="7" type="ORF">GCM10017764_30440</name>
</gene>
<keyword evidence="5" id="KW-0560">Oxidoreductase</keyword>
<protein>
    <submittedName>
        <fullName evidence="7">Nitroreductase</fullName>
    </submittedName>
</protein>
<comment type="caution">
    <text evidence="7">The sequence shown here is derived from an EMBL/GenBank/DDBJ whole genome shotgun (WGS) entry which is preliminary data.</text>
</comment>
<dbReference type="Proteomes" id="UP000620550">
    <property type="component" value="Unassembled WGS sequence"/>
</dbReference>
<evidence type="ECO:0000256" key="2">
    <source>
        <dbReference type="ARBA" id="ARBA00007118"/>
    </source>
</evidence>
<comment type="cofactor">
    <cofactor evidence="1">
        <name>FMN</name>
        <dbReference type="ChEBI" id="CHEBI:58210"/>
    </cofactor>
</comment>
<reference evidence="8" key="1">
    <citation type="journal article" date="2019" name="Int. J. Syst. Evol. Microbiol.">
        <title>The Global Catalogue of Microorganisms (GCM) 10K type strain sequencing project: providing services to taxonomists for standard genome sequencing and annotation.</title>
        <authorList>
            <consortium name="The Broad Institute Genomics Platform"/>
            <consortium name="The Broad Institute Genome Sequencing Center for Infectious Disease"/>
            <person name="Wu L."/>
            <person name="Ma J."/>
        </authorList>
    </citation>
    <scope>NUCLEOTIDE SEQUENCE [LARGE SCALE GENOMIC DNA]</scope>
    <source>
        <strain evidence="8">CGMCC 1.12966</strain>
    </source>
</reference>
<dbReference type="SUPFAM" id="SSF55469">
    <property type="entry name" value="FMN-dependent nitroreductase-like"/>
    <property type="match status" value="1"/>
</dbReference>
<keyword evidence="3" id="KW-0285">Flavoprotein</keyword>
<dbReference type="Gene3D" id="3.40.109.10">
    <property type="entry name" value="NADH Oxidase"/>
    <property type="match status" value="1"/>
</dbReference>
<organism evidence="7 8">
    <name type="scientific">Sphingobacterium griseoflavum</name>
    <dbReference type="NCBI Taxonomy" id="1474952"/>
    <lineage>
        <taxon>Bacteria</taxon>
        <taxon>Pseudomonadati</taxon>
        <taxon>Bacteroidota</taxon>
        <taxon>Sphingobacteriia</taxon>
        <taxon>Sphingobacteriales</taxon>
        <taxon>Sphingobacteriaceae</taxon>
        <taxon>Sphingobacterium</taxon>
    </lineage>
</organism>
<dbReference type="Pfam" id="PF00881">
    <property type="entry name" value="Nitroreductase"/>
    <property type="match status" value="1"/>
</dbReference>
<keyword evidence="4" id="KW-0288">FMN</keyword>
<dbReference type="InterPro" id="IPR029479">
    <property type="entry name" value="Nitroreductase"/>
</dbReference>
<feature type="domain" description="Nitroreductase" evidence="6">
    <location>
        <begin position="8"/>
        <end position="184"/>
    </location>
</feature>